<dbReference type="InterPro" id="IPR041657">
    <property type="entry name" value="HTH_17"/>
</dbReference>
<accession>A0A1X7BXI0</accession>
<dbReference type="EMBL" id="FWXB01000024">
    <property type="protein sequence ID" value="SMC14323.1"/>
    <property type="molecule type" value="Genomic_DNA"/>
</dbReference>
<dbReference type="InterPro" id="IPR010093">
    <property type="entry name" value="SinI_DNA-bd"/>
</dbReference>
<keyword evidence="3" id="KW-1185">Reference proteome</keyword>
<evidence type="ECO:0000313" key="3">
    <source>
        <dbReference type="Proteomes" id="UP000193224"/>
    </source>
</evidence>
<dbReference type="AlphaFoldDB" id="A0A1X7BXI0"/>
<gene>
    <name evidence="2" type="ORF">ROA7745_04189</name>
</gene>
<evidence type="ECO:0000313" key="2">
    <source>
        <dbReference type="EMBL" id="SMC14323.1"/>
    </source>
</evidence>
<dbReference type="NCBIfam" id="TIGR01764">
    <property type="entry name" value="excise"/>
    <property type="match status" value="1"/>
</dbReference>
<dbReference type="RefSeq" id="WP_085802226.1">
    <property type="nucleotide sequence ID" value="NZ_FWXB01000024.1"/>
</dbReference>
<feature type="domain" description="Helix-turn-helix" evidence="1">
    <location>
        <begin position="60"/>
        <end position="108"/>
    </location>
</feature>
<organism evidence="2 3">
    <name type="scientific">Roseovarius aestuarii</name>
    <dbReference type="NCBI Taxonomy" id="475083"/>
    <lineage>
        <taxon>Bacteria</taxon>
        <taxon>Pseudomonadati</taxon>
        <taxon>Pseudomonadota</taxon>
        <taxon>Alphaproteobacteria</taxon>
        <taxon>Rhodobacterales</taxon>
        <taxon>Roseobacteraceae</taxon>
        <taxon>Roseovarius</taxon>
    </lineage>
</organism>
<dbReference type="GO" id="GO:0003677">
    <property type="term" value="F:DNA binding"/>
    <property type="evidence" value="ECO:0007669"/>
    <property type="project" value="InterPro"/>
</dbReference>
<name>A0A1X7BXI0_9RHOB</name>
<dbReference type="Pfam" id="PF12728">
    <property type="entry name" value="HTH_17"/>
    <property type="match status" value="1"/>
</dbReference>
<evidence type="ECO:0000259" key="1">
    <source>
        <dbReference type="Pfam" id="PF12728"/>
    </source>
</evidence>
<reference evidence="2 3" key="1">
    <citation type="submission" date="2017-03" db="EMBL/GenBank/DDBJ databases">
        <authorList>
            <person name="Afonso C.L."/>
            <person name="Miller P.J."/>
            <person name="Scott M.A."/>
            <person name="Spackman E."/>
            <person name="Goraichik I."/>
            <person name="Dimitrov K.M."/>
            <person name="Suarez D.L."/>
            <person name="Swayne D.E."/>
        </authorList>
    </citation>
    <scope>NUCLEOTIDE SEQUENCE [LARGE SCALE GENOMIC DNA]</scope>
    <source>
        <strain evidence="2 3">CECT 7745</strain>
    </source>
</reference>
<dbReference type="Proteomes" id="UP000193224">
    <property type="component" value="Unassembled WGS sequence"/>
</dbReference>
<sequence length="117" mass="12875">MTYPIADPSVRTNAVIESARGLHAVQGFDPEDAVQLTAYQEYVKNCLVQLVAMYACSKRYLKIPEAADYSGHSRSALYEAHKRGELIFTKFGGATRIEKADLDAFLDSTGVKIEAAE</sequence>
<protein>
    <submittedName>
        <fullName evidence="2">Helix-turn-helix domain protein</fullName>
    </submittedName>
</protein>
<proteinExistence type="predicted"/>